<comment type="caution">
    <text evidence="1">The sequence shown here is derived from an EMBL/GenBank/DDBJ whole genome shotgun (WGS) entry which is preliminary data.</text>
</comment>
<evidence type="ECO:0000313" key="1">
    <source>
        <dbReference type="EMBL" id="KAL3518768.1"/>
    </source>
</evidence>
<organism evidence="1 2">
    <name type="scientific">Cinchona calisaya</name>
    <dbReference type="NCBI Taxonomy" id="153742"/>
    <lineage>
        <taxon>Eukaryota</taxon>
        <taxon>Viridiplantae</taxon>
        <taxon>Streptophyta</taxon>
        <taxon>Embryophyta</taxon>
        <taxon>Tracheophyta</taxon>
        <taxon>Spermatophyta</taxon>
        <taxon>Magnoliopsida</taxon>
        <taxon>eudicotyledons</taxon>
        <taxon>Gunneridae</taxon>
        <taxon>Pentapetalae</taxon>
        <taxon>asterids</taxon>
        <taxon>lamiids</taxon>
        <taxon>Gentianales</taxon>
        <taxon>Rubiaceae</taxon>
        <taxon>Cinchonoideae</taxon>
        <taxon>Cinchoneae</taxon>
        <taxon>Cinchona</taxon>
    </lineage>
</organism>
<reference evidence="1 2" key="1">
    <citation type="submission" date="2024-11" db="EMBL/GenBank/DDBJ databases">
        <title>A near-complete genome assembly of Cinchona calisaya.</title>
        <authorList>
            <person name="Lian D.C."/>
            <person name="Zhao X.W."/>
            <person name="Wei L."/>
        </authorList>
    </citation>
    <scope>NUCLEOTIDE SEQUENCE [LARGE SCALE GENOMIC DNA]</scope>
    <source>
        <tissue evidence="1">Nenye</tissue>
    </source>
</reference>
<proteinExistence type="predicted"/>
<evidence type="ECO:0000313" key="2">
    <source>
        <dbReference type="Proteomes" id="UP001630127"/>
    </source>
</evidence>
<name>A0ABD2ZIA7_9GENT</name>
<accession>A0ABD2ZIA7</accession>
<sequence length="204" mass="23570">MHYNGHFDLVLEMHYVCGEKIFFNNLDPNYLSLTELREMLKLVNLPVNMPIRYKVPGGEYRLVKDNTIVLEMFGMYRDEPHIILYVGDVLIVGKQPNFWGLEYFLCGDLISDACHPIKEGFGQEASSLINLGNCKAYAKLISQNYEAYVNARNDKQIQESDQINDFEILQVVPNSSDEENDPEFPEFNEDTDMENLERVVGLIF</sequence>
<dbReference type="Proteomes" id="UP001630127">
    <property type="component" value="Unassembled WGS sequence"/>
</dbReference>
<dbReference type="AlphaFoldDB" id="A0ABD2ZIA7"/>
<keyword evidence="2" id="KW-1185">Reference proteome</keyword>
<protein>
    <submittedName>
        <fullName evidence="1">Uncharacterized protein</fullName>
    </submittedName>
</protein>
<dbReference type="EMBL" id="JBJUIK010000009">
    <property type="protein sequence ID" value="KAL3518768.1"/>
    <property type="molecule type" value="Genomic_DNA"/>
</dbReference>
<gene>
    <name evidence="1" type="ORF">ACH5RR_021357</name>
</gene>